<dbReference type="PANTHER" id="PTHR34352:SF1">
    <property type="entry name" value="PROTEIN YHFA"/>
    <property type="match status" value="1"/>
</dbReference>
<dbReference type="RefSeq" id="WP_142715484.1">
    <property type="nucleotide sequence ID" value="NZ_FXTH01000015.1"/>
</dbReference>
<dbReference type="Pfam" id="PF02566">
    <property type="entry name" value="OsmC"/>
    <property type="match status" value="1"/>
</dbReference>
<sequence length="147" mass="15842">MNIEITQVNDAVHFEARNGAGNSVHVDGAEAVGGEGKGMRPMELMLVSVASCSAIDVVEILKKQRQPLQNLRISVSGERPESGAPRPYTSIALHFTLFGDLAQSKVARAVKLAVEDYCSARATLSDDVKVSHSFEIKSAEEIPAYED</sequence>
<keyword evidence="2" id="KW-1185">Reference proteome</keyword>
<dbReference type="InterPro" id="IPR003718">
    <property type="entry name" value="OsmC/Ohr_fam"/>
</dbReference>
<dbReference type="Proteomes" id="UP000317593">
    <property type="component" value="Unassembled WGS sequence"/>
</dbReference>
<dbReference type="Gene3D" id="3.30.300.20">
    <property type="match status" value="1"/>
</dbReference>
<gene>
    <name evidence="1" type="ORF">SAMN06265218_11575</name>
</gene>
<dbReference type="InterPro" id="IPR036102">
    <property type="entry name" value="OsmC/Ohrsf"/>
</dbReference>
<accession>A0A521EDQ5</accession>
<dbReference type="SUPFAM" id="SSF82784">
    <property type="entry name" value="OsmC-like"/>
    <property type="match status" value="1"/>
</dbReference>
<evidence type="ECO:0000313" key="2">
    <source>
        <dbReference type="Proteomes" id="UP000317593"/>
    </source>
</evidence>
<dbReference type="OrthoDB" id="9804010at2"/>
<protein>
    <submittedName>
        <fullName evidence="1">Putative redox protein</fullName>
    </submittedName>
</protein>
<organism evidence="1 2">
    <name type="scientific">Fodinibius sediminis</name>
    <dbReference type="NCBI Taxonomy" id="1214077"/>
    <lineage>
        <taxon>Bacteria</taxon>
        <taxon>Pseudomonadati</taxon>
        <taxon>Balneolota</taxon>
        <taxon>Balneolia</taxon>
        <taxon>Balneolales</taxon>
        <taxon>Balneolaceae</taxon>
        <taxon>Fodinibius</taxon>
    </lineage>
</organism>
<proteinExistence type="predicted"/>
<dbReference type="InterPro" id="IPR015946">
    <property type="entry name" value="KH_dom-like_a/b"/>
</dbReference>
<evidence type="ECO:0000313" key="1">
    <source>
        <dbReference type="EMBL" id="SMO82049.1"/>
    </source>
</evidence>
<dbReference type="EMBL" id="FXTH01000015">
    <property type="protein sequence ID" value="SMO82049.1"/>
    <property type="molecule type" value="Genomic_DNA"/>
</dbReference>
<reference evidence="1 2" key="1">
    <citation type="submission" date="2017-05" db="EMBL/GenBank/DDBJ databases">
        <authorList>
            <person name="Varghese N."/>
            <person name="Submissions S."/>
        </authorList>
    </citation>
    <scope>NUCLEOTIDE SEQUENCE [LARGE SCALE GENOMIC DNA]</scope>
    <source>
        <strain evidence="1 2">DSM 21194</strain>
    </source>
</reference>
<name>A0A521EDQ5_9BACT</name>
<dbReference type="PANTHER" id="PTHR34352">
    <property type="entry name" value="PROTEIN YHFA"/>
    <property type="match status" value="1"/>
</dbReference>
<dbReference type="AlphaFoldDB" id="A0A521EDQ5"/>